<dbReference type="InterPro" id="IPR027954">
    <property type="entry name" value="Transcobalamin-like_C"/>
</dbReference>
<feature type="domain" description="Transcobalamin-like C-terminal" evidence="1">
    <location>
        <begin position="75"/>
        <end position="130"/>
    </location>
</feature>
<dbReference type="RefSeq" id="WP_250868981.1">
    <property type="nucleotide sequence ID" value="NZ_JAGSOI010000061.1"/>
</dbReference>
<sequence>MISIAVVALLSAMMVGVAAAEPTEIFDGNAKLEAGTFTFVPSNNPTVSYQVDTLTDHGALNAASNDEYDGFTYNASDAYYGYFGSFFLTDINGIENNAESSWFIYINDQIAPYGLSANVVGDDDQLTFLYAPFEYTVVAPYIDVDTANATHILEIEVEIEEEEEEEEINLIEIYDGEVKLEAGTFTFVPSNNPTASYQVGALTDHGALNAAFIRFSSSFAITTTSISLVAGLYF</sequence>
<dbReference type="EMBL" id="JAGSOI010000061">
    <property type="protein sequence ID" value="MCM1987635.1"/>
    <property type="molecule type" value="Genomic_DNA"/>
</dbReference>
<dbReference type="AlphaFoldDB" id="A0A9E4ZHH5"/>
<comment type="caution">
    <text evidence="2">The sequence shown here is derived from an EMBL/GenBank/DDBJ whole genome shotgun (WGS) entry which is preliminary data.</text>
</comment>
<name>A0A9E4ZHH5_9EURY</name>
<dbReference type="Gene3D" id="2.170.130.30">
    <property type="match status" value="1"/>
</dbReference>
<gene>
    <name evidence="2" type="ORF">KDK67_11705</name>
</gene>
<evidence type="ECO:0000259" key="1">
    <source>
        <dbReference type="Pfam" id="PF14478"/>
    </source>
</evidence>
<reference evidence="2" key="1">
    <citation type="journal article" date="2021" name="mSystems">
        <title>Bacteria and Archaea Synergistically Convert Glycine Betaine to Biogenic Methane in the Formosa Cold Seep of the South China Sea.</title>
        <authorList>
            <person name="Li L."/>
            <person name="Zhang W."/>
            <person name="Zhang S."/>
            <person name="Song L."/>
            <person name="Sun Q."/>
            <person name="Zhang H."/>
            <person name="Xiang H."/>
            <person name="Dong X."/>
        </authorList>
    </citation>
    <scope>NUCLEOTIDE SEQUENCE</scope>
    <source>
        <strain evidence="2">LLY</strain>
    </source>
</reference>
<accession>A0A9E4ZHH5</accession>
<protein>
    <submittedName>
        <fullName evidence="2">DUF4430 domain-containing protein</fullName>
    </submittedName>
</protein>
<evidence type="ECO:0000313" key="2">
    <source>
        <dbReference type="EMBL" id="MCM1987635.1"/>
    </source>
</evidence>
<keyword evidence="3" id="KW-1185">Reference proteome</keyword>
<proteinExistence type="predicted"/>
<dbReference type="Pfam" id="PF14478">
    <property type="entry name" value="DUF4430"/>
    <property type="match status" value="1"/>
</dbReference>
<dbReference type="Proteomes" id="UP001056766">
    <property type="component" value="Unassembled WGS sequence"/>
</dbReference>
<organism evidence="2 3">
    <name type="scientific">Methanococcoides seepicolus</name>
    <dbReference type="NCBI Taxonomy" id="2828780"/>
    <lineage>
        <taxon>Archaea</taxon>
        <taxon>Methanobacteriati</taxon>
        <taxon>Methanobacteriota</taxon>
        <taxon>Stenosarchaea group</taxon>
        <taxon>Methanomicrobia</taxon>
        <taxon>Methanosarcinales</taxon>
        <taxon>Methanosarcinaceae</taxon>
        <taxon>Methanococcoides</taxon>
    </lineage>
</organism>
<evidence type="ECO:0000313" key="3">
    <source>
        <dbReference type="Proteomes" id="UP001056766"/>
    </source>
</evidence>
<reference evidence="2" key="2">
    <citation type="submission" date="2021-04" db="EMBL/GenBank/DDBJ databases">
        <authorList>
            <person name="Dong X."/>
        </authorList>
    </citation>
    <scope>NUCLEOTIDE SEQUENCE</scope>
    <source>
        <strain evidence="2">LLY</strain>
    </source>
</reference>